<name>A0A4R9GP26_9LEPT</name>
<dbReference type="Proteomes" id="UP000297855">
    <property type="component" value="Unassembled WGS sequence"/>
</dbReference>
<accession>A0A4R9GP26</accession>
<organism evidence="1 2">
    <name type="scientific">Leptospira fluminis</name>
    <dbReference type="NCBI Taxonomy" id="2484979"/>
    <lineage>
        <taxon>Bacteria</taxon>
        <taxon>Pseudomonadati</taxon>
        <taxon>Spirochaetota</taxon>
        <taxon>Spirochaetia</taxon>
        <taxon>Leptospirales</taxon>
        <taxon>Leptospiraceae</taxon>
        <taxon>Leptospira</taxon>
    </lineage>
</organism>
<dbReference type="RefSeq" id="WP_135813335.1">
    <property type="nucleotide sequence ID" value="NZ_RQEV01000010.1"/>
</dbReference>
<evidence type="ECO:0000313" key="1">
    <source>
        <dbReference type="EMBL" id="TGK18649.1"/>
    </source>
</evidence>
<gene>
    <name evidence="1" type="ORF">EHO61_09255</name>
</gene>
<dbReference type="AlphaFoldDB" id="A0A4R9GP26"/>
<protein>
    <submittedName>
        <fullName evidence="1">Uncharacterized protein</fullName>
    </submittedName>
</protein>
<dbReference type="OrthoDB" id="5556891at2"/>
<proteinExistence type="predicted"/>
<reference evidence="1" key="1">
    <citation type="journal article" date="2019" name="PLoS Negl. Trop. Dis.">
        <title>Revisiting the worldwide diversity of Leptospira species in the environment.</title>
        <authorList>
            <person name="Vincent A.T."/>
            <person name="Schiettekatte O."/>
            <person name="Bourhy P."/>
            <person name="Veyrier F.J."/>
            <person name="Picardeau M."/>
        </authorList>
    </citation>
    <scope>NUCLEOTIDE SEQUENCE [LARGE SCALE GENOMIC DNA]</scope>
    <source>
        <strain evidence="1">SCS5</strain>
    </source>
</reference>
<sequence>MFRSLINKRSFQGRFSFLLLLPILFLASSYPIDAKDVPLDFIYVDANTGQSSGGHSALRFQDTVYHFQYYPDEIFRIVREPYENFSYSYNIYSNRTSRIVSLSLPESGLEKLRDGLERYSLQQFKHLNNLEGLRSDSDFFRGLHSRNPKVSVPSLGYFGKESDSDETSSVYGFLRERLGGNWLGKTRSRLRQELFQAVEDGRFSDFPALPATTRKEYPFFKGGPAKWFLSRLSKLAFLETLEKGNGLSKETIFSPVSHRINELEKSKLSGLRDDLLNSLSTNLEEDSADWGPSALVSLARILAIEESLRSDRLVFLITFPQGSDFVPFDRLLEQKETTDRASGELFAASIEYRKNLNAAAEWNEEKYRIWEDLENRAFELRTGLSRGISVRNTFEILHPSLPAAIPYSFPLPSRDELSSRLGLSEKREKEYYNNLKKLYDFRLIRKNCTTEIFDSFEDILNEKEYELWLGRRINPRTSLAFIPFAAYDKIKADWKSVSEETVLSFRKRKLESMRKTESSWKVSLRESNTRTSTIYESNEEDSDFLFFTDDVIWVRPVYGLINLGFGLGNGFVGIFTLPFDKGARVKSGLQSAFFSLPELIFFNIRKGSFPKASPRESQEPSNTEN</sequence>
<comment type="caution">
    <text evidence="1">The sequence shown here is derived from an EMBL/GenBank/DDBJ whole genome shotgun (WGS) entry which is preliminary data.</text>
</comment>
<keyword evidence="2" id="KW-1185">Reference proteome</keyword>
<dbReference type="EMBL" id="RQEV01000010">
    <property type="protein sequence ID" value="TGK18649.1"/>
    <property type="molecule type" value="Genomic_DNA"/>
</dbReference>
<evidence type="ECO:0000313" key="2">
    <source>
        <dbReference type="Proteomes" id="UP000297855"/>
    </source>
</evidence>